<keyword evidence="10" id="KW-0862">Zinc</keyword>
<dbReference type="Gene3D" id="1.20.120.1750">
    <property type="match status" value="1"/>
</dbReference>
<evidence type="ECO:0000256" key="16">
    <source>
        <dbReference type="SAM" id="MobiDB-lite"/>
    </source>
</evidence>
<evidence type="ECO:0000256" key="15">
    <source>
        <dbReference type="PROSITE-ProRule" id="PRU00175"/>
    </source>
</evidence>
<dbReference type="PROSITE" id="PS50330">
    <property type="entry name" value="UIM"/>
    <property type="match status" value="1"/>
</dbReference>
<evidence type="ECO:0000256" key="1">
    <source>
        <dbReference type="ARBA" id="ARBA00001798"/>
    </source>
</evidence>
<reference evidence="19" key="2">
    <citation type="submission" date="2025-08" db="UniProtKB">
        <authorList>
            <consortium name="Ensembl"/>
        </authorList>
    </citation>
    <scope>IDENTIFICATION</scope>
</reference>
<dbReference type="PROSITE" id="PS50089">
    <property type="entry name" value="ZF_RING_2"/>
    <property type="match status" value="1"/>
</dbReference>
<evidence type="ECO:0000256" key="3">
    <source>
        <dbReference type="ARBA" id="ARBA00008278"/>
    </source>
</evidence>
<dbReference type="GO" id="GO:0061630">
    <property type="term" value="F:ubiquitin protein ligase activity"/>
    <property type="evidence" value="ECO:0007669"/>
    <property type="project" value="UniProtKB-EC"/>
</dbReference>
<dbReference type="InterPro" id="IPR001841">
    <property type="entry name" value="Znf_RING"/>
</dbReference>
<dbReference type="Pfam" id="PF01485">
    <property type="entry name" value="IBR"/>
    <property type="match status" value="1"/>
</dbReference>
<keyword evidence="12" id="KW-0175">Coiled coil</keyword>
<dbReference type="Pfam" id="PF19422">
    <property type="entry name" value="Ariadne"/>
    <property type="match status" value="1"/>
</dbReference>
<dbReference type="Pfam" id="PF00023">
    <property type="entry name" value="Ank"/>
    <property type="match status" value="1"/>
</dbReference>
<dbReference type="Gene3D" id="1.25.40.20">
    <property type="entry name" value="Ankyrin repeat-containing domain"/>
    <property type="match status" value="1"/>
</dbReference>
<dbReference type="InterPro" id="IPR013083">
    <property type="entry name" value="Znf_RING/FYVE/PHD"/>
</dbReference>
<evidence type="ECO:0000259" key="17">
    <source>
        <dbReference type="PROSITE" id="PS50089"/>
    </source>
</evidence>
<sequence length="1036" mass="116416">MGNTATKFRKALINGDEMLACQLYESNPQFKEALDPNSTYGESYQHNTPLHYAARHAMTRLLRSFLFSKDGNPNKRNVHNETSLHLLCMGPQILTSEGALQPRISRPYEDEQRRAECLQIILSWTGAKLDRGEYESADINATDNKKNTCLHYAAASGMKTCVEFLVHREADLFAENENRETPCDCAEKQHHKELALCLESQMVFSLAPEAEGIEAEYAALDRRELYEGLRPQDLRRLKDMLIVETADMLQAPLFTAEALLRAHDWDREKLLEAWMKNAEECCQRSGVQMPNPPPSGYNAWDTLPSPRTPRTTRSSITSPDQFSLIPADDESSLCGICMSSISVFEEPVDMSCGHEFCRACWEGFLNLKIQEGEAHNIFCPAFDCYQLVPVEVIESVVSREMDRRYLQFDIKAFVENNPAIRWCPEAGCERAVRLNTQGPGSSTSDPLSFPLLRAPAVDCGKGHLFCWECQGEAHEPCDCETWKSWLQKVTEMRPEELAGVSEAYEDAANCLWLLTNSKSCANCKSPIQKNEGCNHMQCAKCKYDFCWICLEEWKKHSSSTGGYYRCTRYEVIQQVEEQSKEMTEEAEKKHKSFQELDRFMHYYTRFKNHEHSYQVNRLSCFKLFQLCIVLREGGPPDTTFIEDAVLELLKTRRILKCSYPYGFFLEPKSTKKEIYELMQTDLEMVTEDLAQKVNRPYLRTPRHKIIRAACLVQQKRQEFLASVARGVAPNDSPEAPRRSFAGGTWDWEYLGFASPEEYAEFQYRRRHRQRRRGDMSSLRSNTPDQDDQSDGTLGTEARIKKTTLFTIISTSVLSIVTGLGSLDDDDPNILLAIQLSLQESGMAGGGSIHEVQANEASLGAIGTSLPSRLEQSAPGVDALPRASLSSSELLELGESLARLGTHYSAPMGAPTSAHHNPSSSSALAANANLLGNIMAWFHDMNPQGITLVPPTSSDTDSNLAALHADEDGCLQDEDDASGVVVLPENKKPQEVAGDMAFCSQRLALKVCHVDTPRCDSMSDQLPSTSSSEWEEQVHLV</sequence>
<proteinExistence type="inferred from homology"/>
<comment type="similarity">
    <text evidence="3">Belongs to the RBR family.</text>
</comment>
<evidence type="ECO:0000256" key="5">
    <source>
        <dbReference type="ARBA" id="ARBA00022679"/>
    </source>
</evidence>
<keyword evidence="11 14" id="KW-0040">ANK repeat</keyword>
<feature type="region of interest" description="Disordered" evidence="16">
    <location>
        <begin position="769"/>
        <end position="794"/>
    </location>
</feature>
<dbReference type="InterPro" id="IPR044066">
    <property type="entry name" value="TRIAD_supradom"/>
</dbReference>
<keyword evidence="7" id="KW-0677">Repeat</keyword>
<gene>
    <name evidence="19" type="primary">ankib1</name>
</gene>
<feature type="region of interest" description="Disordered" evidence="16">
    <location>
        <begin position="299"/>
        <end position="320"/>
    </location>
</feature>
<dbReference type="SUPFAM" id="SSF57850">
    <property type="entry name" value="RING/U-box"/>
    <property type="match status" value="3"/>
</dbReference>
<name>A0A673CP74_9TELE</name>
<dbReference type="GO" id="GO:0016567">
    <property type="term" value="P:protein ubiquitination"/>
    <property type="evidence" value="ECO:0007669"/>
    <property type="project" value="InterPro"/>
</dbReference>
<feature type="compositionally biased region" description="Low complexity" evidence="16">
    <location>
        <begin position="304"/>
        <end position="319"/>
    </location>
</feature>
<reference evidence="19" key="3">
    <citation type="submission" date="2025-09" db="UniProtKB">
        <authorList>
            <consortium name="Ensembl"/>
        </authorList>
    </citation>
    <scope>IDENTIFICATION</scope>
</reference>
<dbReference type="InterPro" id="IPR031127">
    <property type="entry name" value="E3_UB_ligase_RBR"/>
</dbReference>
<dbReference type="CDD" id="cd20361">
    <property type="entry name" value="Rcat_RBR_ANKIB1"/>
    <property type="match status" value="1"/>
</dbReference>
<dbReference type="SUPFAM" id="SSF48403">
    <property type="entry name" value="Ankyrin repeat"/>
    <property type="match status" value="1"/>
</dbReference>
<dbReference type="InterPro" id="IPR036770">
    <property type="entry name" value="Ankyrin_rpt-contain_sf"/>
</dbReference>
<dbReference type="CDD" id="cd20346">
    <property type="entry name" value="BRcat_RBR_ANKIB1"/>
    <property type="match status" value="1"/>
</dbReference>
<dbReference type="Gene3D" id="3.30.40.10">
    <property type="entry name" value="Zinc/RING finger domain, C3HC4 (zinc finger)"/>
    <property type="match status" value="1"/>
</dbReference>
<dbReference type="InterPro" id="IPR002110">
    <property type="entry name" value="Ankyrin_rpt"/>
</dbReference>
<dbReference type="EC" id="2.3.2.31" evidence="4"/>
<evidence type="ECO:0000256" key="7">
    <source>
        <dbReference type="ARBA" id="ARBA00022737"/>
    </source>
</evidence>
<keyword evidence="8 15" id="KW-0863">Zinc-finger</keyword>
<dbReference type="InterPro" id="IPR003903">
    <property type="entry name" value="UIM_dom"/>
</dbReference>
<dbReference type="Ensembl" id="ENSSORT00005057378.1">
    <property type="protein sequence ID" value="ENSSORP00005056085.1"/>
    <property type="gene ID" value="ENSSORG00005024978.1"/>
</dbReference>
<feature type="compositionally biased region" description="Polar residues" evidence="16">
    <location>
        <begin position="1017"/>
        <end position="1027"/>
    </location>
</feature>
<dbReference type="PROSITE" id="PS51873">
    <property type="entry name" value="TRIAD"/>
    <property type="match status" value="1"/>
</dbReference>
<keyword evidence="5" id="KW-0808">Transferase</keyword>
<feature type="domain" description="RING-type" evidence="18">
    <location>
        <begin position="330"/>
        <end position="570"/>
    </location>
</feature>
<dbReference type="FunFam" id="1.20.120.1750:FF:000003">
    <property type="entry name" value="RBR-type E3 ubiquitin transferase"/>
    <property type="match status" value="1"/>
</dbReference>
<dbReference type="InterPro" id="IPR045840">
    <property type="entry name" value="Ariadne"/>
</dbReference>
<evidence type="ECO:0000256" key="8">
    <source>
        <dbReference type="ARBA" id="ARBA00022771"/>
    </source>
</evidence>
<evidence type="ECO:0000256" key="2">
    <source>
        <dbReference type="ARBA" id="ARBA00003976"/>
    </source>
</evidence>
<dbReference type="SMART" id="SM00248">
    <property type="entry name" value="ANK"/>
    <property type="match status" value="2"/>
</dbReference>
<evidence type="ECO:0000259" key="18">
    <source>
        <dbReference type="PROSITE" id="PS51873"/>
    </source>
</evidence>
<protein>
    <recommendedName>
        <fullName evidence="13">Ankyrin repeat and IBR domain-containing protein 1</fullName>
        <ecNumber evidence="4">2.3.2.31</ecNumber>
    </recommendedName>
</protein>
<dbReference type="Proteomes" id="UP000472271">
    <property type="component" value="Chromosome 16"/>
</dbReference>
<reference evidence="19" key="1">
    <citation type="submission" date="2019-06" db="EMBL/GenBank/DDBJ databases">
        <authorList>
            <consortium name="Wellcome Sanger Institute Data Sharing"/>
        </authorList>
    </citation>
    <scope>NUCLEOTIDE SEQUENCE [LARGE SCALE GENOMIC DNA]</scope>
</reference>
<feature type="repeat" description="ANK" evidence="14">
    <location>
        <begin position="145"/>
        <end position="177"/>
    </location>
</feature>
<dbReference type="PROSITE" id="PS50088">
    <property type="entry name" value="ANK_REPEAT"/>
    <property type="match status" value="1"/>
</dbReference>
<dbReference type="PANTHER" id="PTHR11685">
    <property type="entry name" value="RBR FAMILY RING FINGER AND IBR DOMAIN-CONTAINING"/>
    <property type="match status" value="1"/>
</dbReference>
<dbReference type="CDD" id="cd16774">
    <property type="entry name" value="RING-HC_RBR_ANKIB1"/>
    <property type="match status" value="1"/>
</dbReference>
<dbReference type="FunFam" id="1.25.40.20:FF:000040">
    <property type="entry name" value="RBR-type E3 ubiquitin transferase"/>
    <property type="match status" value="1"/>
</dbReference>
<dbReference type="AlphaFoldDB" id="A0A673CP74"/>
<dbReference type="InterPro" id="IPR047564">
    <property type="entry name" value="Rcat_RBR_ANKIB1"/>
</dbReference>
<evidence type="ECO:0000256" key="10">
    <source>
        <dbReference type="ARBA" id="ARBA00022833"/>
    </source>
</evidence>
<keyword evidence="9" id="KW-0833">Ubl conjugation pathway</keyword>
<evidence type="ECO:0000256" key="4">
    <source>
        <dbReference type="ARBA" id="ARBA00012251"/>
    </source>
</evidence>
<comment type="function">
    <text evidence="2">Might act as an E3 ubiquitin-protein ligase, or as part of E3 complex, which accepts ubiquitin from specific E2 ubiquitin-conjugating enzymes and then transfers it to substrates.</text>
</comment>
<evidence type="ECO:0000256" key="14">
    <source>
        <dbReference type="PROSITE-ProRule" id="PRU00023"/>
    </source>
</evidence>
<organism evidence="19 20">
    <name type="scientific">Sphaeramia orbicularis</name>
    <name type="common">orbiculate cardinalfish</name>
    <dbReference type="NCBI Taxonomy" id="375764"/>
    <lineage>
        <taxon>Eukaryota</taxon>
        <taxon>Metazoa</taxon>
        <taxon>Chordata</taxon>
        <taxon>Craniata</taxon>
        <taxon>Vertebrata</taxon>
        <taxon>Euteleostomi</taxon>
        <taxon>Actinopterygii</taxon>
        <taxon>Neopterygii</taxon>
        <taxon>Teleostei</taxon>
        <taxon>Neoteleostei</taxon>
        <taxon>Acanthomorphata</taxon>
        <taxon>Gobiaria</taxon>
        <taxon>Kurtiformes</taxon>
        <taxon>Apogonoidei</taxon>
        <taxon>Apogonidae</taxon>
        <taxon>Apogoninae</taxon>
        <taxon>Sphaeramia</taxon>
    </lineage>
</organism>
<evidence type="ECO:0000313" key="19">
    <source>
        <dbReference type="Ensembl" id="ENSSORP00005056085.1"/>
    </source>
</evidence>
<keyword evidence="6" id="KW-0479">Metal-binding</keyword>
<evidence type="ECO:0000256" key="11">
    <source>
        <dbReference type="ARBA" id="ARBA00023043"/>
    </source>
</evidence>
<dbReference type="Pfam" id="PF22191">
    <property type="entry name" value="IBR_1"/>
    <property type="match status" value="1"/>
</dbReference>
<evidence type="ECO:0000256" key="12">
    <source>
        <dbReference type="ARBA" id="ARBA00023054"/>
    </source>
</evidence>
<dbReference type="InterPro" id="IPR047563">
    <property type="entry name" value="RING-HC_RBR_ANKIB1"/>
</dbReference>
<feature type="domain" description="RING-type" evidence="17">
    <location>
        <begin position="334"/>
        <end position="380"/>
    </location>
</feature>
<evidence type="ECO:0000256" key="13">
    <source>
        <dbReference type="ARBA" id="ARBA00069741"/>
    </source>
</evidence>
<accession>A0A673CP74</accession>
<dbReference type="InterPro" id="IPR002867">
    <property type="entry name" value="IBR_dom"/>
</dbReference>
<feature type="region of interest" description="Disordered" evidence="16">
    <location>
        <begin position="1015"/>
        <end position="1036"/>
    </location>
</feature>
<dbReference type="FunFam" id="3.30.40.10:FF:000129">
    <property type="entry name" value="RBR-type E3 ubiquitin transferase"/>
    <property type="match status" value="1"/>
</dbReference>
<keyword evidence="20" id="KW-1185">Reference proteome</keyword>
<evidence type="ECO:0000313" key="20">
    <source>
        <dbReference type="Proteomes" id="UP000472271"/>
    </source>
</evidence>
<evidence type="ECO:0000256" key="9">
    <source>
        <dbReference type="ARBA" id="ARBA00022786"/>
    </source>
</evidence>
<dbReference type="GO" id="GO:0008270">
    <property type="term" value="F:zinc ion binding"/>
    <property type="evidence" value="ECO:0007669"/>
    <property type="project" value="UniProtKB-KW"/>
</dbReference>
<comment type="catalytic activity">
    <reaction evidence="1">
        <text>[E2 ubiquitin-conjugating enzyme]-S-ubiquitinyl-L-cysteine + [acceptor protein]-L-lysine = [E2 ubiquitin-conjugating enzyme]-L-cysteine + [acceptor protein]-N(6)-ubiquitinyl-L-lysine.</text>
        <dbReference type="EC" id="2.3.2.31"/>
    </reaction>
</comment>
<dbReference type="SMART" id="SM00647">
    <property type="entry name" value="IBR"/>
    <property type="match status" value="2"/>
</dbReference>
<evidence type="ECO:0000256" key="6">
    <source>
        <dbReference type="ARBA" id="ARBA00022723"/>
    </source>
</evidence>